<protein>
    <recommendedName>
        <fullName evidence="4">Sugar ABC transporter substrate-binding protein</fullName>
    </recommendedName>
</protein>
<dbReference type="Gene3D" id="3.40.50.2300">
    <property type="match status" value="1"/>
</dbReference>
<dbReference type="PROSITE" id="PS51257">
    <property type="entry name" value="PROKAR_LIPOPROTEIN"/>
    <property type="match status" value="1"/>
</dbReference>
<dbReference type="EMBL" id="JGYN01000017">
    <property type="protein sequence ID" value="KFI50226.1"/>
    <property type="molecule type" value="Genomic_DNA"/>
</dbReference>
<gene>
    <name evidence="2" type="ORF">BBIA_1710</name>
</gene>
<evidence type="ECO:0000313" key="2">
    <source>
        <dbReference type="EMBL" id="KFI50226.1"/>
    </source>
</evidence>
<name>A0A086ZUM6_9BIFI</name>
<dbReference type="OrthoDB" id="3239987at2"/>
<dbReference type="SUPFAM" id="SSF53822">
    <property type="entry name" value="Periplasmic binding protein-like I"/>
    <property type="match status" value="1"/>
</dbReference>
<feature type="chain" id="PRO_5038345850" description="Sugar ABC transporter substrate-binding protein" evidence="1">
    <location>
        <begin position="26"/>
        <end position="202"/>
    </location>
</feature>
<comment type="caution">
    <text evidence="2">The sequence shown here is derived from an EMBL/GenBank/DDBJ whole genome shotgun (WGS) entry which is preliminary data.</text>
</comment>
<evidence type="ECO:0008006" key="4">
    <source>
        <dbReference type="Google" id="ProtNLM"/>
    </source>
</evidence>
<evidence type="ECO:0000256" key="1">
    <source>
        <dbReference type="SAM" id="SignalP"/>
    </source>
</evidence>
<sequence length="202" mass="20856">MMTAGRAARRLAAATALLIACLPLAACEPAGVAVGDTQESAPAVAHNEEPRVDVLVGIIGSPHPDASDAPDTRAIDALDRAGVNTVYVSVADAQRPVDAVRQGISDMIDRRAYAIVVAGVDAGGDDADAWDGALRLARSAGIPVALIDPITPPDDDTLYAAALHVDDHAANATSLVKTLADIINDRPHDRDIVVTTASGQYR</sequence>
<keyword evidence="3" id="KW-1185">Reference proteome</keyword>
<dbReference type="Proteomes" id="UP000029108">
    <property type="component" value="Unassembled WGS sequence"/>
</dbReference>
<reference evidence="2 3" key="1">
    <citation type="submission" date="2014-03" db="EMBL/GenBank/DDBJ databases">
        <title>Genomics of Bifidobacteria.</title>
        <authorList>
            <person name="Ventura M."/>
            <person name="Milani C."/>
            <person name="Lugli G.A."/>
        </authorList>
    </citation>
    <scope>NUCLEOTIDE SEQUENCE [LARGE SCALE GENOMIC DNA]</scope>
    <source>
        <strain evidence="2 3">DSM 23969</strain>
    </source>
</reference>
<proteinExistence type="predicted"/>
<dbReference type="RefSeq" id="WP_051923860.1">
    <property type="nucleotide sequence ID" value="NZ_JDUU01000020.1"/>
</dbReference>
<dbReference type="AlphaFoldDB" id="A0A086ZUM6"/>
<feature type="signal peptide" evidence="1">
    <location>
        <begin position="1"/>
        <end position="25"/>
    </location>
</feature>
<organism evidence="2 3">
    <name type="scientific">Bifidobacterium biavatii DSM 23969</name>
    <dbReference type="NCBI Taxonomy" id="1437608"/>
    <lineage>
        <taxon>Bacteria</taxon>
        <taxon>Bacillati</taxon>
        <taxon>Actinomycetota</taxon>
        <taxon>Actinomycetes</taxon>
        <taxon>Bifidobacteriales</taxon>
        <taxon>Bifidobacteriaceae</taxon>
        <taxon>Bifidobacterium</taxon>
    </lineage>
</organism>
<dbReference type="eggNOG" id="ENOG5031MP9">
    <property type="taxonomic scope" value="Bacteria"/>
</dbReference>
<dbReference type="InterPro" id="IPR028082">
    <property type="entry name" value="Peripla_BP_I"/>
</dbReference>
<accession>A0A086ZUM6</accession>
<keyword evidence="1" id="KW-0732">Signal</keyword>
<dbReference type="STRING" id="1437608.GCA_000771645_01030"/>
<evidence type="ECO:0000313" key="3">
    <source>
        <dbReference type="Proteomes" id="UP000029108"/>
    </source>
</evidence>